<evidence type="ECO:0000256" key="2">
    <source>
        <dbReference type="ARBA" id="ARBA00006464"/>
    </source>
</evidence>
<dbReference type="PANTHER" id="PTHR30576">
    <property type="entry name" value="COLANIC BIOSYNTHESIS UDP-GLUCOSE LIPID CARRIER TRANSFERASE"/>
    <property type="match status" value="1"/>
</dbReference>
<dbReference type="InterPro" id="IPR017475">
    <property type="entry name" value="EPS_sugar_tfrase"/>
</dbReference>
<dbReference type="GO" id="GO:0016020">
    <property type="term" value="C:membrane"/>
    <property type="evidence" value="ECO:0007669"/>
    <property type="project" value="UniProtKB-SubCell"/>
</dbReference>
<dbReference type="GO" id="GO:0089702">
    <property type="term" value="F:undecaprenyl-phosphate glucose phosphotransferase activity"/>
    <property type="evidence" value="ECO:0007669"/>
    <property type="project" value="TreeGrafter"/>
</dbReference>
<keyword evidence="5 8" id="KW-1133">Transmembrane helix</keyword>
<keyword evidence="3" id="KW-0808">Transferase</keyword>
<dbReference type="PANTHER" id="PTHR30576:SF21">
    <property type="entry name" value="UDP-GLUCOSE:UNDECAPRENYL-PHOSPHATE GLUCOSE-1-PHOSPHATE TRANSFERASE"/>
    <property type="match status" value="1"/>
</dbReference>
<dbReference type="Proteomes" id="UP000197153">
    <property type="component" value="Chromosome 3"/>
</dbReference>
<gene>
    <name evidence="10" type="ORF">Y958_24520</name>
</gene>
<evidence type="ECO:0000256" key="4">
    <source>
        <dbReference type="ARBA" id="ARBA00022692"/>
    </source>
</evidence>
<evidence type="ECO:0000259" key="9">
    <source>
        <dbReference type="Pfam" id="PF02397"/>
    </source>
</evidence>
<accession>A0A248JZG0</accession>
<dbReference type="EMBL" id="CP022112">
    <property type="protein sequence ID" value="ASG24092.1"/>
    <property type="molecule type" value="Genomic_DNA"/>
</dbReference>
<evidence type="ECO:0000313" key="11">
    <source>
        <dbReference type="Proteomes" id="UP000197153"/>
    </source>
</evidence>
<feature type="domain" description="Bacterial sugar transferase" evidence="9">
    <location>
        <begin position="33"/>
        <end position="217"/>
    </location>
</feature>
<evidence type="ECO:0000256" key="5">
    <source>
        <dbReference type="ARBA" id="ARBA00022989"/>
    </source>
</evidence>
<dbReference type="RefSeq" id="WP_088874537.1">
    <property type="nucleotide sequence ID" value="NZ_CP022112.1"/>
</dbReference>
<keyword evidence="11" id="KW-1185">Reference proteome</keyword>
<dbReference type="NCBIfam" id="TIGR03025">
    <property type="entry name" value="EPS_sugtrans"/>
    <property type="match status" value="1"/>
</dbReference>
<evidence type="ECO:0000256" key="6">
    <source>
        <dbReference type="ARBA" id="ARBA00023136"/>
    </source>
</evidence>
<comment type="subcellular location">
    <subcellularLocation>
        <location evidence="1">Membrane</location>
        <topology evidence="1">Multi-pass membrane protein</topology>
    </subcellularLocation>
</comment>
<name>A0A248JZG0_9PROT</name>
<dbReference type="KEGG" id="nao:Y958_24520"/>
<evidence type="ECO:0000256" key="8">
    <source>
        <dbReference type="SAM" id="Phobius"/>
    </source>
</evidence>
<keyword evidence="4 8" id="KW-0812">Transmembrane</keyword>
<dbReference type="AlphaFoldDB" id="A0A248JZG0"/>
<protein>
    <submittedName>
        <fullName evidence="10">Exopolysaccharide biosynthesis protein</fullName>
    </submittedName>
</protein>
<evidence type="ECO:0000256" key="3">
    <source>
        <dbReference type="ARBA" id="ARBA00022679"/>
    </source>
</evidence>
<feature type="transmembrane region" description="Helical" evidence="8">
    <location>
        <begin position="38"/>
        <end position="61"/>
    </location>
</feature>
<organism evidence="10 11">
    <name type="scientific">Nitrospirillum viridazoti CBAmc</name>
    <dbReference type="NCBI Taxonomy" id="1441467"/>
    <lineage>
        <taxon>Bacteria</taxon>
        <taxon>Pseudomonadati</taxon>
        <taxon>Pseudomonadota</taxon>
        <taxon>Alphaproteobacteria</taxon>
        <taxon>Rhodospirillales</taxon>
        <taxon>Azospirillaceae</taxon>
        <taxon>Nitrospirillum</taxon>
        <taxon>Nitrospirillum viridazoti</taxon>
    </lineage>
</organism>
<evidence type="ECO:0000256" key="7">
    <source>
        <dbReference type="ARBA" id="ARBA00023169"/>
    </source>
</evidence>
<comment type="similarity">
    <text evidence="2">Belongs to the bacterial sugar transferase family.</text>
</comment>
<evidence type="ECO:0000256" key="1">
    <source>
        <dbReference type="ARBA" id="ARBA00004141"/>
    </source>
</evidence>
<keyword evidence="7" id="KW-0270">Exopolysaccharide synthesis</keyword>
<sequence length="223" mass="24660">MTAPQPLRMPEPAPRAEVVEVPPRRARRHLTPKRALDMALSLALLLACLPLLGLIALLIRLDSRGPILFRQQRIGLAGQPFHIVKFRTMHVLEDGADVVQATEGDPRVTRVGGVLRVTSLDELPQLLNVLSGEMSLVGPRPHAAAHDDYYRARIPNYLYRQNVRPGITGWAQVNGARGATPQVADMQARVDLDAWYVDNASLTLDLKILARTPLVVLSRRKAC</sequence>
<dbReference type="Pfam" id="PF02397">
    <property type="entry name" value="Bac_transf"/>
    <property type="match status" value="1"/>
</dbReference>
<dbReference type="GO" id="GO:0000271">
    <property type="term" value="P:polysaccharide biosynthetic process"/>
    <property type="evidence" value="ECO:0007669"/>
    <property type="project" value="UniProtKB-KW"/>
</dbReference>
<keyword evidence="6 8" id="KW-0472">Membrane</keyword>
<dbReference type="InterPro" id="IPR003362">
    <property type="entry name" value="Bact_transf"/>
</dbReference>
<evidence type="ECO:0000313" key="10">
    <source>
        <dbReference type="EMBL" id="ASG24092.1"/>
    </source>
</evidence>
<reference evidence="10 11" key="1">
    <citation type="submission" date="2017-06" db="EMBL/GenBank/DDBJ databases">
        <title>Complete genome sequence of Nitrospirillum amazonense strain CBAmC, an endophytic nitrogen-fixing and plant growth-promoting bacterium, isolated from sugarcane.</title>
        <authorList>
            <person name="Schwab S."/>
            <person name="dos Santos Teixeira K.R."/>
            <person name="Simoes Araujo J.L."/>
            <person name="Soares Vidal M."/>
            <person name="Borges de Freitas H.R."/>
            <person name="Rivello Crivelaro A.L."/>
            <person name="Bueno de Camargo Nunes A."/>
            <person name="dos Santos C.M."/>
            <person name="Palmeira da Silva Rosa D."/>
            <person name="da Silva Padilha D."/>
            <person name="da Silva E."/>
            <person name="Araujo Terra L."/>
            <person name="Soares Mendes V."/>
            <person name="Farinelli L."/>
            <person name="Magalhaes Cruz L."/>
            <person name="Baldani J.I."/>
        </authorList>
    </citation>
    <scope>NUCLEOTIDE SEQUENCE [LARGE SCALE GENOMIC DNA]</scope>
    <source>
        <strain evidence="10 11">CBAmC</strain>
    </source>
</reference>
<proteinExistence type="inferred from homology"/>
<dbReference type="GO" id="GO:0009242">
    <property type="term" value="P:colanic acid biosynthetic process"/>
    <property type="evidence" value="ECO:0007669"/>
    <property type="project" value="TreeGrafter"/>
</dbReference>